<dbReference type="Proteomes" id="UP000265520">
    <property type="component" value="Unassembled WGS sequence"/>
</dbReference>
<name>A0A392T1Z4_9FABA</name>
<sequence>MARRPVKERLYVPNTATKNEEYVEGGDMEADDLLDSEPELNILVNVVSIAVVCGQK</sequence>
<comment type="caution">
    <text evidence="1">The sequence shown here is derived from an EMBL/GenBank/DDBJ whole genome shotgun (WGS) entry which is preliminary data.</text>
</comment>
<accession>A0A392T1Z4</accession>
<keyword evidence="2" id="KW-1185">Reference proteome</keyword>
<evidence type="ECO:0000313" key="2">
    <source>
        <dbReference type="Proteomes" id="UP000265520"/>
    </source>
</evidence>
<proteinExistence type="predicted"/>
<evidence type="ECO:0000313" key="1">
    <source>
        <dbReference type="EMBL" id="MCI54335.1"/>
    </source>
</evidence>
<protein>
    <submittedName>
        <fullName evidence="1">Uncharacterized protein</fullName>
    </submittedName>
</protein>
<organism evidence="1 2">
    <name type="scientific">Trifolium medium</name>
    <dbReference type="NCBI Taxonomy" id="97028"/>
    <lineage>
        <taxon>Eukaryota</taxon>
        <taxon>Viridiplantae</taxon>
        <taxon>Streptophyta</taxon>
        <taxon>Embryophyta</taxon>
        <taxon>Tracheophyta</taxon>
        <taxon>Spermatophyta</taxon>
        <taxon>Magnoliopsida</taxon>
        <taxon>eudicotyledons</taxon>
        <taxon>Gunneridae</taxon>
        <taxon>Pentapetalae</taxon>
        <taxon>rosids</taxon>
        <taxon>fabids</taxon>
        <taxon>Fabales</taxon>
        <taxon>Fabaceae</taxon>
        <taxon>Papilionoideae</taxon>
        <taxon>50 kb inversion clade</taxon>
        <taxon>NPAAA clade</taxon>
        <taxon>Hologalegina</taxon>
        <taxon>IRL clade</taxon>
        <taxon>Trifolieae</taxon>
        <taxon>Trifolium</taxon>
    </lineage>
</organism>
<reference evidence="1 2" key="1">
    <citation type="journal article" date="2018" name="Front. Plant Sci.">
        <title>Red Clover (Trifolium pratense) and Zigzag Clover (T. medium) - A Picture of Genomic Similarities and Differences.</title>
        <authorList>
            <person name="Dluhosova J."/>
            <person name="Istvanek J."/>
            <person name="Nedelnik J."/>
            <person name="Repkova J."/>
        </authorList>
    </citation>
    <scope>NUCLEOTIDE SEQUENCE [LARGE SCALE GENOMIC DNA]</scope>
    <source>
        <strain evidence="2">cv. 10/8</strain>
        <tissue evidence="1">Leaf</tissue>
    </source>
</reference>
<dbReference type="AlphaFoldDB" id="A0A392T1Z4"/>
<dbReference type="EMBL" id="LXQA010477704">
    <property type="protein sequence ID" value="MCI54335.1"/>
    <property type="molecule type" value="Genomic_DNA"/>
</dbReference>